<evidence type="ECO:0008006" key="6">
    <source>
        <dbReference type="Google" id="ProtNLM"/>
    </source>
</evidence>
<keyword evidence="4" id="KW-1185">Reference proteome</keyword>
<dbReference type="EMBL" id="JBFNQD010000007">
    <property type="protein sequence ID" value="MEW9308123.1"/>
    <property type="molecule type" value="Genomic_DNA"/>
</dbReference>
<evidence type="ECO:0000256" key="1">
    <source>
        <dbReference type="SAM" id="Phobius"/>
    </source>
</evidence>
<dbReference type="RefSeq" id="WP_367625318.1">
    <property type="nucleotide sequence ID" value="NZ_JBFNQD010000007.1"/>
</dbReference>
<gene>
    <name evidence="2" type="ORF">ABXS05_21385</name>
    <name evidence="3" type="ORF">ACETRX_25790</name>
</gene>
<name>A0ABV3PSI5_9HYPH</name>
<evidence type="ECO:0000313" key="5">
    <source>
        <dbReference type="Proteomes" id="UP001595190"/>
    </source>
</evidence>
<reference evidence="3 5" key="2">
    <citation type="submission" date="2024-09" db="EMBL/GenBank/DDBJ databases">
        <title>Description of Labrys sedimenti sp. nov., isolated from a diclofenac-degrading enrichment culture, and genome-based reclassification of Labrys portucalensis as a later heterotypic synonym of Labrys neptuniae.</title>
        <authorList>
            <person name="Tancsics A."/>
            <person name="Csepanyi A."/>
        </authorList>
    </citation>
    <scope>NUCLEOTIDE SEQUENCE [LARGE SCALE GENOMIC DNA]</scope>
    <source>
        <strain evidence="3 5">LMG 23412</strain>
    </source>
</reference>
<keyword evidence="1" id="KW-1133">Transmembrane helix</keyword>
<dbReference type="Proteomes" id="UP001555786">
    <property type="component" value="Unassembled WGS sequence"/>
</dbReference>
<accession>A0ABV3PSI5</accession>
<evidence type="ECO:0000313" key="3">
    <source>
        <dbReference type="EMBL" id="MFC2253077.1"/>
    </source>
</evidence>
<dbReference type="Proteomes" id="UP001595190">
    <property type="component" value="Unassembled WGS sequence"/>
</dbReference>
<evidence type="ECO:0000313" key="2">
    <source>
        <dbReference type="EMBL" id="MEW9308123.1"/>
    </source>
</evidence>
<evidence type="ECO:0000313" key="4">
    <source>
        <dbReference type="Proteomes" id="UP001555786"/>
    </source>
</evidence>
<keyword evidence="1" id="KW-0812">Transmembrane</keyword>
<reference evidence="2 4" key="1">
    <citation type="submission" date="2024-07" db="EMBL/GenBank/DDBJ databases">
        <title>Description of Labrys sedimenti sp. nov., isolated from a diclofenac-degrading enrichment culture.</title>
        <authorList>
            <person name="Tancsics A."/>
            <person name="Csepanyi A."/>
        </authorList>
    </citation>
    <scope>NUCLEOTIDE SEQUENCE [LARGE SCALE GENOMIC DNA]</scope>
    <source>
        <strain evidence="2 4">LMG 23578</strain>
    </source>
</reference>
<feature type="transmembrane region" description="Helical" evidence="1">
    <location>
        <begin position="20"/>
        <end position="41"/>
    </location>
</feature>
<protein>
    <recommendedName>
        <fullName evidence="6">Outer membrane lipoprotein carrier protein LolA</fullName>
    </recommendedName>
</protein>
<comment type="caution">
    <text evidence="2">The sequence shown here is derived from an EMBL/GenBank/DDBJ whole genome shotgun (WGS) entry which is preliminary data.</text>
</comment>
<keyword evidence="1" id="KW-0472">Membrane</keyword>
<organism evidence="2 4">
    <name type="scientific">Labrys neptuniae</name>
    <dbReference type="NCBI Taxonomy" id="376174"/>
    <lineage>
        <taxon>Bacteria</taxon>
        <taxon>Pseudomonadati</taxon>
        <taxon>Pseudomonadota</taxon>
        <taxon>Alphaproteobacteria</taxon>
        <taxon>Hyphomicrobiales</taxon>
        <taxon>Xanthobacteraceae</taxon>
        <taxon>Labrys</taxon>
    </lineage>
</organism>
<dbReference type="EMBL" id="JBHGPK010000016">
    <property type="protein sequence ID" value="MFC2253077.1"/>
    <property type="molecule type" value="Genomic_DNA"/>
</dbReference>
<proteinExistence type="predicted"/>
<sequence length="212" mass="23720">MIDDFDLMPREEAFDPFSVVLFKALQVVAFLFFIALVIVAPKADNGKVDSKAEFLISMDWPDNHPDDMDIFVQDPLGNVVWYRRREAGFMLLDRDDRGGLNDFVMVNGSKVPTATRQELVSIRGFVAGEYTINVYHFTALTGRAVPVTVTLQKLNPKVTIVGKETLEVVDGGTEKTALRFTMDDKGTVTKVERTPKSILQTFYNPRANGAKP</sequence>